<comment type="caution">
    <text evidence="1">The sequence shown here is derived from an EMBL/GenBank/DDBJ whole genome shotgun (WGS) entry which is preliminary data.</text>
</comment>
<keyword evidence="2" id="KW-1185">Reference proteome</keyword>
<protein>
    <recommendedName>
        <fullName evidence="3">Carbohydrate sulfotransferase</fullName>
    </recommendedName>
</protein>
<reference evidence="1 2" key="1">
    <citation type="submission" date="2024-01" db="EMBL/GenBank/DDBJ databases">
        <title>The genome of the rayed Mediterranean limpet Patella caerulea (Linnaeus, 1758).</title>
        <authorList>
            <person name="Anh-Thu Weber A."/>
            <person name="Halstead-Nussloch G."/>
        </authorList>
    </citation>
    <scope>NUCLEOTIDE SEQUENCE [LARGE SCALE GENOMIC DNA]</scope>
    <source>
        <strain evidence="1">AATW-2023a</strain>
        <tissue evidence="1">Whole specimen</tissue>
    </source>
</reference>
<dbReference type="AlphaFoldDB" id="A0AAN8KEH7"/>
<organism evidence="1 2">
    <name type="scientific">Patella caerulea</name>
    <name type="common">Rayed Mediterranean limpet</name>
    <dbReference type="NCBI Taxonomy" id="87958"/>
    <lineage>
        <taxon>Eukaryota</taxon>
        <taxon>Metazoa</taxon>
        <taxon>Spiralia</taxon>
        <taxon>Lophotrochozoa</taxon>
        <taxon>Mollusca</taxon>
        <taxon>Gastropoda</taxon>
        <taxon>Patellogastropoda</taxon>
        <taxon>Patelloidea</taxon>
        <taxon>Patellidae</taxon>
        <taxon>Patella</taxon>
    </lineage>
</organism>
<name>A0AAN8KEH7_PATCE</name>
<evidence type="ECO:0000313" key="2">
    <source>
        <dbReference type="Proteomes" id="UP001347796"/>
    </source>
</evidence>
<gene>
    <name evidence="1" type="ORF">SNE40_000751</name>
</gene>
<dbReference type="EMBL" id="JAZGQO010000001">
    <property type="protein sequence ID" value="KAK6195290.1"/>
    <property type="molecule type" value="Genomic_DNA"/>
</dbReference>
<dbReference type="GO" id="GO:0016020">
    <property type="term" value="C:membrane"/>
    <property type="evidence" value="ECO:0007669"/>
    <property type="project" value="InterPro"/>
</dbReference>
<sequence length="132" mass="15109">MEHIFSTRRKRIRDACLLDNRGRVQGLMIYKAANLSYCVVPKAGCTFWKRIFRFLNGDTGNSDIISPFKINRMIVHYGSYKHMGRLSFSNMTDRYFLPIPTVWSWPGIHILGCGLCISINSSSPIFGEVTVK</sequence>
<evidence type="ECO:0008006" key="3">
    <source>
        <dbReference type="Google" id="ProtNLM"/>
    </source>
</evidence>
<accession>A0AAN8KEH7</accession>
<dbReference type="InterPro" id="IPR005331">
    <property type="entry name" value="Sulfotransferase"/>
</dbReference>
<dbReference type="GO" id="GO:0008146">
    <property type="term" value="F:sulfotransferase activity"/>
    <property type="evidence" value="ECO:0007669"/>
    <property type="project" value="InterPro"/>
</dbReference>
<proteinExistence type="predicted"/>
<dbReference type="Pfam" id="PF03567">
    <property type="entry name" value="Sulfotransfer_2"/>
    <property type="match status" value="1"/>
</dbReference>
<evidence type="ECO:0000313" key="1">
    <source>
        <dbReference type="EMBL" id="KAK6195290.1"/>
    </source>
</evidence>
<dbReference type="Proteomes" id="UP001347796">
    <property type="component" value="Unassembled WGS sequence"/>
</dbReference>